<name>A0A2T0GRF5_ACTMO</name>
<organism evidence="4 5">
    <name type="scientific">Actinopolyspora mortivallis</name>
    <dbReference type="NCBI Taxonomy" id="33906"/>
    <lineage>
        <taxon>Bacteria</taxon>
        <taxon>Bacillati</taxon>
        <taxon>Actinomycetota</taxon>
        <taxon>Actinomycetes</taxon>
        <taxon>Actinopolysporales</taxon>
        <taxon>Actinopolysporaceae</taxon>
        <taxon>Actinopolyspora</taxon>
    </lineage>
</organism>
<dbReference type="InterPro" id="IPR051943">
    <property type="entry name" value="TRAFAC_Dynamin-like_GTPase"/>
</dbReference>
<evidence type="ECO:0000256" key="2">
    <source>
        <dbReference type="SAM" id="Phobius"/>
    </source>
</evidence>
<dbReference type="STRING" id="1050202.GCA_000384035_03827"/>
<dbReference type="Proteomes" id="UP000239352">
    <property type="component" value="Unassembled WGS sequence"/>
</dbReference>
<dbReference type="Pfam" id="PF00350">
    <property type="entry name" value="Dynamin_N"/>
    <property type="match status" value="1"/>
</dbReference>
<gene>
    <name evidence="4" type="ORF">CEP50_19390</name>
</gene>
<keyword evidence="2" id="KW-0812">Transmembrane</keyword>
<dbReference type="InterPro" id="IPR027417">
    <property type="entry name" value="P-loop_NTPase"/>
</dbReference>
<dbReference type="InParanoid" id="A0A2T0GRF5"/>
<feature type="transmembrane region" description="Helical" evidence="2">
    <location>
        <begin position="493"/>
        <end position="514"/>
    </location>
</feature>
<proteinExistence type="predicted"/>
<evidence type="ECO:0000259" key="3">
    <source>
        <dbReference type="Pfam" id="PF00350"/>
    </source>
</evidence>
<keyword evidence="2" id="KW-0472">Membrane</keyword>
<dbReference type="PANTHER" id="PTHR43681:SF1">
    <property type="entry name" value="SARCALUMENIN"/>
    <property type="match status" value="1"/>
</dbReference>
<protein>
    <submittedName>
        <fullName evidence="4">Dynamin</fullName>
    </submittedName>
</protein>
<keyword evidence="2" id="KW-1133">Transmembrane helix</keyword>
<dbReference type="Gene3D" id="3.40.50.300">
    <property type="entry name" value="P-loop containing nucleotide triphosphate hydrolases"/>
    <property type="match status" value="1"/>
</dbReference>
<dbReference type="PANTHER" id="PTHR43681">
    <property type="entry name" value="TRANSMEMBRANE GTPASE FZO"/>
    <property type="match status" value="1"/>
</dbReference>
<evidence type="ECO:0000313" key="5">
    <source>
        <dbReference type="Proteomes" id="UP000239352"/>
    </source>
</evidence>
<dbReference type="InterPro" id="IPR045063">
    <property type="entry name" value="Dynamin_N"/>
</dbReference>
<dbReference type="RefSeq" id="WP_106115349.1">
    <property type="nucleotide sequence ID" value="NZ_PVSR01000067.1"/>
</dbReference>
<comment type="caution">
    <text evidence="4">The sequence shown here is derived from an EMBL/GenBank/DDBJ whole genome shotgun (WGS) entry which is preliminary data.</text>
</comment>
<evidence type="ECO:0000256" key="1">
    <source>
        <dbReference type="SAM" id="Coils"/>
    </source>
</evidence>
<feature type="domain" description="Dynamin N-terminal" evidence="3">
    <location>
        <begin position="60"/>
        <end position="214"/>
    </location>
</feature>
<dbReference type="AlphaFoldDB" id="A0A2T0GRF5"/>
<accession>A0A2T0GRF5</accession>
<feature type="coiled-coil region" evidence="1">
    <location>
        <begin position="315"/>
        <end position="342"/>
    </location>
</feature>
<sequence length="625" mass="68697">MSSQSPLDQLPSAELVAATQLPTQVKQTRQALVALLREVDPQAADWVEEIRAARGPVPGVVVLGETKRGKSALVNALLDTPDLSPVDAAAGTATYLWFRHGPEWAGHACCPPREPVGFPVEELRRRATDDGEPAEGEPPPRYLDVTAPLGLLEDVELVDTPGVGGLDSAHGELAAEAAASASALLFVVDASAPLGRAELDFLRRVSDRVETVVFALTKTDRHPGWRRVLETDRELLATHAPRFATAPFHPVSARLAELAARAPDADTAELLRRRCGVGELREELRTRLANRAAMLAEANALRGLSTVLDEQVSTLDAERRGLTRAEHEIESLRGRREELTAERRSSTRGWQVRLRTRIQRARVEANHEVADRVREVHNRFRREIDSADRARLERLPGEVDAALRLVSGRVSTLLSRRLDEVARACLAELFTPEELGVVRSQFARGPRAPVAPRPPDRRPATAEDKLLVFMGVSGGLGVGRAAALPLAGLGVGVLNPVVLPLTLALGLGAGWWMARTRRHAADKQHLKQWLTEAVAESRSALEQAVSEQLIEAEQQLSLALDDALHRRVEAIESELREVDRALKLDSAERDRRLSTVDRRLEELTTGREKVTTLLERIRELRDRPA</sequence>
<keyword evidence="5" id="KW-1185">Reference proteome</keyword>
<evidence type="ECO:0000313" key="4">
    <source>
        <dbReference type="EMBL" id="PRW61684.1"/>
    </source>
</evidence>
<dbReference type="SUPFAM" id="SSF52540">
    <property type="entry name" value="P-loop containing nucleoside triphosphate hydrolases"/>
    <property type="match status" value="1"/>
</dbReference>
<keyword evidence="1" id="KW-0175">Coiled coil</keyword>
<reference evidence="4 5" key="1">
    <citation type="submission" date="2018-03" db="EMBL/GenBank/DDBJ databases">
        <title>Actinopolyspora mortivallis from Sahara, screening for active biomolecules.</title>
        <authorList>
            <person name="Selama O."/>
            <person name="Wellington E.M.H."/>
            <person name="Hacene H."/>
        </authorList>
    </citation>
    <scope>NUCLEOTIDE SEQUENCE [LARGE SCALE GENOMIC DNA]</scope>
    <source>
        <strain evidence="4 5">M5A</strain>
    </source>
</reference>
<dbReference type="EMBL" id="PVSR01000067">
    <property type="protein sequence ID" value="PRW61684.1"/>
    <property type="molecule type" value="Genomic_DNA"/>
</dbReference>